<dbReference type="Pfam" id="PF13968">
    <property type="entry name" value="DUF4220"/>
    <property type="match status" value="1"/>
</dbReference>
<comment type="caution">
    <text evidence="2">The sequence shown here is derived from an EMBL/GenBank/DDBJ whole genome shotgun (WGS) entry which is preliminary data.</text>
</comment>
<gene>
    <name evidence="2" type="ORF">Acr_08g0004970</name>
</gene>
<proteinExistence type="predicted"/>
<dbReference type="PANTHER" id="PTHR31325">
    <property type="entry name" value="OS01G0798800 PROTEIN-RELATED"/>
    <property type="match status" value="1"/>
</dbReference>
<dbReference type="Proteomes" id="UP000585474">
    <property type="component" value="Unassembled WGS sequence"/>
</dbReference>
<feature type="domain" description="DUF4220" evidence="1">
    <location>
        <begin position="234"/>
        <end position="303"/>
    </location>
</feature>
<dbReference type="EMBL" id="BJWL01000008">
    <property type="protein sequence ID" value="GFY92101.1"/>
    <property type="molecule type" value="Genomic_DNA"/>
</dbReference>
<dbReference type="Pfam" id="PF04578">
    <property type="entry name" value="DUF594"/>
    <property type="match status" value="1"/>
</dbReference>
<evidence type="ECO:0000259" key="1">
    <source>
        <dbReference type="Pfam" id="PF13968"/>
    </source>
</evidence>
<dbReference type="OrthoDB" id="1689146at2759"/>
<evidence type="ECO:0000313" key="2">
    <source>
        <dbReference type="EMBL" id="GFY92101.1"/>
    </source>
</evidence>
<evidence type="ECO:0000313" key="3">
    <source>
        <dbReference type="Proteomes" id="UP000585474"/>
    </source>
</evidence>
<accession>A0A7J0F085</accession>
<dbReference type="InterPro" id="IPR007658">
    <property type="entry name" value="DUF594"/>
</dbReference>
<name>A0A7J0F085_9ERIC</name>
<keyword evidence="3" id="KW-1185">Reference proteome</keyword>
<dbReference type="InterPro" id="IPR025315">
    <property type="entry name" value="DUF4220"/>
</dbReference>
<protein>
    <recommendedName>
        <fullName evidence="1">DUF4220 domain-containing protein</fullName>
    </recommendedName>
</protein>
<organism evidence="2 3">
    <name type="scientific">Actinidia rufa</name>
    <dbReference type="NCBI Taxonomy" id="165716"/>
    <lineage>
        <taxon>Eukaryota</taxon>
        <taxon>Viridiplantae</taxon>
        <taxon>Streptophyta</taxon>
        <taxon>Embryophyta</taxon>
        <taxon>Tracheophyta</taxon>
        <taxon>Spermatophyta</taxon>
        <taxon>Magnoliopsida</taxon>
        <taxon>eudicotyledons</taxon>
        <taxon>Gunneridae</taxon>
        <taxon>Pentapetalae</taxon>
        <taxon>asterids</taxon>
        <taxon>Ericales</taxon>
        <taxon>Actinidiaceae</taxon>
        <taxon>Actinidia</taxon>
    </lineage>
</organism>
<sequence length="496" mass="56767">MPCIRICKTDCPKCHPEYDNGFEELRKIWEEWDLRILVLFILFTHPRKALQGQDDDADDRKGVSKFGFPGLSEKDNPQIQGTHLFCLTLPEALFYSFAQGFVTGKSWRSRYHDRLALRRKSLVGETPHRTLHTRPKNTLRPDSNLDSIWTLYSCPVVTYSWDYQTLNPHIADYECSRTRLESLVTRFSESVRTGVENLATGGTVIENSFKLIEIELGLIYDMLFSKMPPGHLEGDVPITIILLVGAIILEIAGILVQLVSDWVIVWACKYPGRLANLVLRVHEFLISEHKRWSGFMGQLSFLNFCKEYKPTRYRKMVQSLCGREKMLSRFGSLSAVKLSVKKLIIIQLFEKYQKGSEALQTPAMKREDPNVVVTGEMEAANILSNYMMYLLLELVGGGGSRWSNAKACENLLEKKVNSSNTTVANQVQNLAKGLREKANRWEIMSNVWVEMLCYASSQCPSKHHVQELRHGGEFLTHVWLSTYALRCGEKGREKYP</sequence>
<dbReference type="AlphaFoldDB" id="A0A7J0F085"/>
<reference evidence="2 3" key="1">
    <citation type="submission" date="2019-07" db="EMBL/GenBank/DDBJ databases">
        <title>De Novo Assembly of kiwifruit Actinidia rufa.</title>
        <authorList>
            <person name="Sugita-Konishi S."/>
            <person name="Sato K."/>
            <person name="Mori E."/>
            <person name="Abe Y."/>
            <person name="Kisaki G."/>
            <person name="Hamano K."/>
            <person name="Suezawa K."/>
            <person name="Otani M."/>
            <person name="Fukuda T."/>
            <person name="Manabe T."/>
            <person name="Gomi K."/>
            <person name="Tabuchi M."/>
            <person name="Akimitsu K."/>
            <person name="Kataoka I."/>
        </authorList>
    </citation>
    <scope>NUCLEOTIDE SEQUENCE [LARGE SCALE GENOMIC DNA]</scope>
    <source>
        <strain evidence="3">cv. Fuchu</strain>
    </source>
</reference>